<dbReference type="Proteomes" id="UP000885706">
    <property type="component" value="Unassembled WGS sequence"/>
</dbReference>
<organism evidence="2">
    <name type="scientific">Desulfofervidus auxilii</name>
    <dbReference type="NCBI Taxonomy" id="1621989"/>
    <lineage>
        <taxon>Bacteria</taxon>
        <taxon>Pseudomonadati</taxon>
        <taxon>Thermodesulfobacteriota</taxon>
        <taxon>Candidatus Desulfofervidia</taxon>
        <taxon>Candidatus Desulfofervidales</taxon>
        <taxon>Candidatus Desulfofervidaceae</taxon>
        <taxon>Candidatus Desulfofervidus</taxon>
    </lineage>
</organism>
<evidence type="ECO:0000256" key="1">
    <source>
        <dbReference type="SAM" id="MobiDB-lite"/>
    </source>
</evidence>
<feature type="compositionally biased region" description="Basic and acidic residues" evidence="1">
    <location>
        <begin position="580"/>
        <end position="595"/>
    </location>
</feature>
<comment type="caution">
    <text evidence="2">The sequence shown here is derived from an EMBL/GenBank/DDBJ whole genome shotgun (WGS) entry which is preliminary data.</text>
</comment>
<evidence type="ECO:0000313" key="2">
    <source>
        <dbReference type="EMBL" id="HDD35445.1"/>
    </source>
</evidence>
<name>A0A7V0IA89_DESA2</name>
<sequence>MLSKNDFKINKASNLNQMMENLWREMGMDKKLEKISEPHQPLPQEKKRTKAKSQSDLLIEFGLSKVDTFFTDQRGTAFAKFNVNGHIEVWPIRSKIFKRWLCNLFFKATHKGANSDALGSALNTLESKAFFEGVKSEIFNRVGQYDDVIFYDLSDERWQVVKITKDGWDIVSNPPILFRRYGHQKPQVLPSKNGDIKLLLPFLNFKNEDDKNLFLIWLISCLIPHIPHPIPVLFGSQGSAKSTVLKLAKMILDPSITLLFSIPRDISELVQTLDHHWFVPFDNLSSLRDWQSDALCRAVTGEGFSKRQLYTDDEDVIFCYKRCIGLNGINCVAAKPDLLDRAILFELNRIEKEKRKEEGEIWSDFYKVLPRILGGCFDTLSKTISIFHSIRLNELERMADFTRWGFAIAEALDIEGSKFLQAYRKNIKEQHEEVVEANPVGLAIKKFMEQQKEWEGRPSELLTELNKMAEDLKIDIKDKTWPKQPSNLSKILNILKTNLEETGIDYHRKPRSKTGSIISLKVREIACTTYTPTPTQKNQGFSDVGKGVGKMDEEKVPTLQKARTDEENVGGVSNVGEIPTLKKKEKEKDELLIPF</sequence>
<feature type="region of interest" description="Disordered" evidence="1">
    <location>
        <begin position="558"/>
        <end position="595"/>
    </location>
</feature>
<dbReference type="EMBL" id="DQWQ01000067">
    <property type="protein sequence ID" value="HDD35445.1"/>
    <property type="molecule type" value="Genomic_DNA"/>
</dbReference>
<evidence type="ECO:0008006" key="3">
    <source>
        <dbReference type="Google" id="ProtNLM"/>
    </source>
</evidence>
<reference evidence="2" key="1">
    <citation type="journal article" date="2020" name="mSystems">
        <title>Genome- and Community-Level Interaction Insights into Carbon Utilization and Element Cycling Functions of Hydrothermarchaeota in Hydrothermal Sediment.</title>
        <authorList>
            <person name="Zhou Z."/>
            <person name="Liu Y."/>
            <person name="Xu W."/>
            <person name="Pan J."/>
            <person name="Luo Z.H."/>
            <person name="Li M."/>
        </authorList>
    </citation>
    <scope>NUCLEOTIDE SEQUENCE [LARGE SCALE GENOMIC DNA]</scope>
    <source>
        <strain evidence="2">HyVt-113</strain>
    </source>
</reference>
<dbReference type="AlphaFoldDB" id="A0A7V0IA89"/>
<accession>A0A7V0IA89</accession>
<protein>
    <recommendedName>
        <fullName evidence="3">ATP-binding protein</fullName>
    </recommendedName>
</protein>
<gene>
    <name evidence="2" type="ORF">ENF30_01455</name>
</gene>
<proteinExistence type="predicted"/>